<evidence type="ECO:0008006" key="3">
    <source>
        <dbReference type="Google" id="ProtNLM"/>
    </source>
</evidence>
<gene>
    <name evidence="1" type="ORF">EJP77_15005</name>
</gene>
<proteinExistence type="predicted"/>
<sequence>MKLQKLWSLKRWAHIFRRLPRLITSSQIPLSEKLLFLVPAGLYWVLPDVMPFMPLDDIAVSMFLMNWFVTRAEKKYPLL</sequence>
<organism evidence="1 2">
    <name type="scientific">Paenibacillus zeisoli</name>
    <dbReference type="NCBI Taxonomy" id="2496267"/>
    <lineage>
        <taxon>Bacteria</taxon>
        <taxon>Bacillati</taxon>
        <taxon>Bacillota</taxon>
        <taxon>Bacilli</taxon>
        <taxon>Bacillales</taxon>
        <taxon>Paenibacillaceae</taxon>
        <taxon>Paenibacillus</taxon>
    </lineage>
</organism>
<dbReference type="EMBL" id="RZNX01000006">
    <property type="protein sequence ID" value="RUT29671.1"/>
    <property type="molecule type" value="Genomic_DNA"/>
</dbReference>
<accession>A0A433X6M0</accession>
<protein>
    <recommendedName>
        <fullName evidence="3">DUF1232 domain-containing protein</fullName>
    </recommendedName>
</protein>
<evidence type="ECO:0000313" key="2">
    <source>
        <dbReference type="Proteomes" id="UP000272464"/>
    </source>
</evidence>
<dbReference type="AlphaFoldDB" id="A0A433X6M0"/>
<dbReference type="Proteomes" id="UP000272464">
    <property type="component" value="Unassembled WGS sequence"/>
</dbReference>
<evidence type="ECO:0000313" key="1">
    <source>
        <dbReference type="EMBL" id="RUT29671.1"/>
    </source>
</evidence>
<dbReference type="OrthoDB" id="2657769at2"/>
<dbReference type="RefSeq" id="WP_127200054.1">
    <property type="nucleotide sequence ID" value="NZ_RZNX01000006.1"/>
</dbReference>
<name>A0A433X6M0_9BACL</name>
<reference evidence="1 2" key="1">
    <citation type="submission" date="2018-12" db="EMBL/GenBank/DDBJ databases">
        <authorList>
            <person name="Sun L."/>
            <person name="Chen Z."/>
        </authorList>
    </citation>
    <scope>NUCLEOTIDE SEQUENCE [LARGE SCALE GENOMIC DNA]</scope>
    <source>
        <strain evidence="1 2">3-5-3</strain>
    </source>
</reference>
<comment type="caution">
    <text evidence="1">The sequence shown here is derived from an EMBL/GenBank/DDBJ whole genome shotgun (WGS) entry which is preliminary data.</text>
</comment>
<keyword evidence="2" id="KW-1185">Reference proteome</keyword>